<reference evidence="2" key="2">
    <citation type="journal article" date="2023" name="Plants (Basel)">
        <title>Annotation of the Turnera subulata (Passifloraceae) Draft Genome Reveals the S-Locus Evolved after the Divergence of Turneroideae from Passifloroideae in a Stepwise Manner.</title>
        <authorList>
            <person name="Henning P.M."/>
            <person name="Roalson E.H."/>
            <person name="Mir W."/>
            <person name="McCubbin A.G."/>
            <person name="Shore J.S."/>
        </authorList>
    </citation>
    <scope>NUCLEOTIDE SEQUENCE</scope>
    <source>
        <strain evidence="2">F60SS</strain>
    </source>
</reference>
<keyword evidence="1" id="KW-1133">Transmembrane helix</keyword>
<evidence type="ECO:0000256" key="1">
    <source>
        <dbReference type="SAM" id="Phobius"/>
    </source>
</evidence>
<evidence type="ECO:0000313" key="2">
    <source>
        <dbReference type="EMBL" id="KAJ4830931.1"/>
    </source>
</evidence>
<accession>A0A9Q0FIC7</accession>
<keyword evidence="1" id="KW-0812">Transmembrane</keyword>
<proteinExistence type="predicted"/>
<dbReference type="Proteomes" id="UP001141552">
    <property type="component" value="Unassembled WGS sequence"/>
</dbReference>
<sequence>MKTWYHDAITKLQPHGKELDLHIGAPYIFQKSIWVEATTNYILTDRIRSEISKHFGQMMQMFLSQMNLQLQAPEYVTQPAVMPCRTRPLEQQQWTNLPFGHLSFTGQQQMMPTVGASSSHPWQQAFSSSMPTFPSVSTATPPIDRSTNVSFPNSIPLQVVLHVLLRRTILQVLTNQHSALFTCIIMLYLWLYILFVLRISYDLEQCQILFN</sequence>
<gene>
    <name evidence="2" type="ORF">Tsubulata_009153</name>
</gene>
<reference evidence="2" key="1">
    <citation type="submission" date="2022-02" db="EMBL/GenBank/DDBJ databases">
        <authorList>
            <person name="Henning P.M."/>
            <person name="McCubbin A.G."/>
            <person name="Shore J.S."/>
        </authorList>
    </citation>
    <scope>NUCLEOTIDE SEQUENCE</scope>
    <source>
        <strain evidence="2">F60SS</strain>
        <tissue evidence="2">Leaves</tissue>
    </source>
</reference>
<comment type="caution">
    <text evidence="2">The sequence shown here is derived from an EMBL/GenBank/DDBJ whole genome shotgun (WGS) entry which is preliminary data.</text>
</comment>
<name>A0A9Q0FIC7_9ROSI</name>
<protein>
    <submittedName>
        <fullName evidence="2">Uncharacterized protein</fullName>
    </submittedName>
</protein>
<dbReference type="AlphaFoldDB" id="A0A9Q0FIC7"/>
<keyword evidence="1" id="KW-0472">Membrane</keyword>
<keyword evidence="3" id="KW-1185">Reference proteome</keyword>
<evidence type="ECO:0000313" key="3">
    <source>
        <dbReference type="Proteomes" id="UP001141552"/>
    </source>
</evidence>
<feature type="transmembrane region" description="Helical" evidence="1">
    <location>
        <begin position="179"/>
        <end position="197"/>
    </location>
</feature>
<dbReference type="EMBL" id="JAKUCV010005492">
    <property type="protein sequence ID" value="KAJ4830931.1"/>
    <property type="molecule type" value="Genomic_DNA"/>
</dbReference>
<organism evidence="2 3">
    <name type="scientific">Turnera subulata</name>
    <dbReference type="NCBI Taxonomy" id="218843"/>
    <lineage>
        <taxon>Eukaryota</taxon>
        <taxon>Viridiplantae</taxon>
        <taxon>Streptophyta</taxon>
        <taxon>Embryophyta</taxon>
        <taxon>Tracheophyta</taxon>
        <taxon>Spermatophyta</taxon>
        <taxon>Magnoliopsida</taxon>
        <taxon>eudicotyledons</taxon>
        <taxon>Gunneridae</taxon>
        <taxon>Pentapetalae</taxon>
        <taxon>rosids</taxon>
        <taxon>fabids</taxon>
        <taxon>Malpighiales</taxon>
        <taxon>Passifloraceae</taxon>
        <taxon>Turnera</taxon>
    </lineage>
</organism>